<keyword evidence="3" id="KW-1185">Reference proteome</keyword>
<proteinExistence type="predicted"/>
<dbReference type="Proteomes" id="UP000199339">
    <property type="component" value="Unassembled WGS sequence"/>
</dbReference>
<keyword evidence="1" id="KW-1133">Transmembrane helix</keyword>
<dbReference type="OrthoDB" id="9857326at2"/>
<name>A0A1I4YBR1_9GAMM</name>
<reference evidence="3" key="1">
    <citation type="submission" date="2016-10" db="EMBL/GenBank/DDBJ databases">
        <authorList>
            <person name="Varghese N."/>
            <person name="Submissions S."/>
        </authorList>
    </citation>
    <scope>NUCLEOTIDE SEQUENCE [LARGE SCALE GENOMIC DNA]</scope>
    <source>
        <strain evidence="3">CGMCC 1.6775</strain>
    </source>
</reference>
<feature type="transmembrane region" description="Helical" evidence="1">
    <location>
        <begin position="29"/>
        <end position="49"/>
    </location>
</feature>
<evidence type="ECO:0000313" key="3">
    <source>
        <dbReference type="Proteomes" id="UP000199339"/>
    </source>
</evidence>
<dbReference type="AlphaFoldDB" id="A0A1I4YBR1"/>
<accession>A0A1I4YBR1</accession>
<keyword evidence="1" id="KW-0472">Membrane</keyword>
<protein>
    <submittedName>
        <fullName evidence="2">Uncharacterized protein</fullName>
    </submittedName>
</protein>
<dbReference type="EMBL" id="FOUR01000007">
    <property type="protein sequence ID" value="SFN35049.1"/>
    <property type="molecule type" value="Genomic_DNA"/>
</dbReference>
<organism evidence="2 3">
    <name type="scientific">Marinobacter pelagius</name>
    <dbReference type="NCBI Taxonomy" id="379482"/>
    <lineage>
        <taxon>Bacteria</taxon>
        <taxon>Pseudomonadati</taxon>
        <taxon>Pseudomonadota</taxon>
        <taxon>Gammaproteobacteria</taxon>
        <taxon>Pseudomonadales</taxon>
        <taxon>Marinobacteraceae</taxon>
        <taxon>Marinobacter</taxon>
    </lineage>
</organism>
<keyword evidence="1" id="KW-0812">Transmembrane</keyword>
<evidence type="ECO:0000256" key="1">
    <source>
        <dbReference type="SAM" id="Phobius"/>
    </source>
</evidence>
<sequence>MKTSPAEVAFLTILILVSALVFSGFDLKMLVISVGLFLVYVAIFFSGSIQDYFRDQNRQGNEEED</sequence>
<evidence type="ECO:0000313" key="2">
    <source>
        <dbReference type="EMBL" id="SFN35049.1"/>
    </source>
</evidence>
<dbReference type="RefSeq" id="WP_092005042.1">
    <property type="nucleotide sequence ID" value="NZ_FOUR01000007.1"/>
</dbReference>
<gene>
    <name evidence="2" type="ORF">SAMN04487961_2869</name>
</gene>